<organism evidence="2">
    <name type="scientific">marine sediment metagenome</name>
    <dbReference type="NCBI Taxonomy" id="412755"/>
    <lineage>
        <taxon>unclassified sequences</taxon>
        <taxon>metagenomes</taxon>
        <taxon>ecological metagenomes</taxon>
    </lineage>
</organism>
<sequence>MTKAQEEIESKRETKLDPEKVRDVPGWEENAPIPICMGGDYRALTFCCKPGHSLTYGFKCRRDETLKDLNFDHEEFIRIKEEFSTENDWDSDIVCFGSIAYCCMRRGGCPRRDVALQIRYPNTPMEEIMKTYFQKKKDLSKKILASIKNHDGKEKVDPYLDLF</sequence>
<proteinExistence type="predicted"/>
<feature type="region of interest" description="Disordered" evidence="1">
    <location>
        <begin position="1"/>
        <end position="25"/>
    </location>
</feature>
<evidence type="ECO:0008006" key="3">
    <source>
        <dbReference type="Google" id="ProtNLM"/>
    </source>
</evidence>
<reference evidence="2" key="1">
    <citation type="journal article" date="2015" name="Nature">
        <title>Complex archaea that bridge the gap between prokaryotes and eukaryotes.</title>
        <authorList>
            <person name="Spang A."/>
            <person name="Saw J.H."/>
            <person name="Jorgensen S.L."/>
            <person name="Zaremba-Niedzwiedzka K."/>
            <person name="Martijn J."/>
            <person name="Lind A.E."/>
            <person name="van Eijk R."/>
            <person name="Schleper C."/>
            <person name="Guy L."/>
            <person name="Ettema T.J."/>
        </authorList>
    </citation>
    <scope>NUCLEOTIDE SEQUENCE</scope>
</reference>
<protein>
    <recommendedName>
        <fullName evidence="3">Methanogenesis marker 9 domain-containing protein</fullName>
    </recommendedName>
</protein>
<gene>
    <name evidence="2" type="ORF">LCGC14_0882980</name>
</gene>
<name>A0A0F9RKV5_9ZZZZ</name>
<dbReference type="EMBL" id="LAZR01002788">
    <property type="protein sequence ID" value="KKN25616.1"/>
    <property type="molecule type" value="Genomic_DNA"/>
</dbReference>
<evidence type="ECO:0000256" key="1">
    <source>
        <dbReference type="SAM" id="MobiDB-lite"/>
    </source>
</evidence>
<accession>A0A0F9RKV5</accession>
<evidence type="ECO:0000313" key="2">
    <source>
        <dbReference type="EMBL" id="KKN25616.1"/>
    </source>
</evidence>
<dbReference type="AlphaFoldDB" id="A0A0F9RKV5"/>
<comment type="caution">
    <text evidence="2">The sequence shown here is derived from an EMBL/GenBank/DDBJ whole genome shotgun (WGS) entry which is preliminary data.</text>
</comment>